<proteinExistence type="predicted"/>
<accession>A0ABD0TSK6</accession>
<name>A0ABD0TSK6_LOXSC</name>
<reference evidence="1 2" key="1">
    <citation type="submission" date="2024-06" db="EMBL/GenBank/DDBJ databases">
        <title>A chromosome-level genome assembly of beet webworm, Loxostege sticticalis.</title>
        <authorList>
            <person name="Zhang Y."/>
        </authorList>
    </citation>
    <scope>NUCLEOTIDE SEQUENCE [LARGE SCALE GENOMIC DNA]</scope>
    <source>
        <strain evidence="1">AQ028</strain>
        <tissue evidence="1">Male pupae</tissue>
    </source>
</reference>
<comment type="caution">
    <text evidence="1">The sequence shown here is derived from an EMBL/GenBank/DDBJ whole genome shotgun (WGS) entry which is preliminary data.</text>
</comment>
<dbReference type="Proteomes" id="UP001549921">
    <property type="component" value="Unassembled WGS sequence"/>
</dbReference>
<evidence type="ECO:0000313" key="1">
    <source>
        <dbReference type="EMBL" id="KAL0852341.1"/>
    </source>
</evidence>
<dbReference type="AlphaFoldDB" id="A0ABD0TSK6"/>
<evidence type="ECO:0000313" key="2">
    <source>
        <dbReference type="Proteomes" id="UP001549921"/>
    </source>
</evidence>
<gene>
    <name evidence="1" type="ORF">ABMA28_000544</name>
</gene>
<organism evidence="1 2">
    <name type="scientific">Loxostege sticticalis</name>
    <name type="common">Beet webworm moth</name>
    <dbReference type="NCBI Taxonomy" id="481309"/>
    <lineage>
        <taxon>Eukaryota</taxon>
        <taxon>Metazoa</taxon>
        <taxon>Ecdysozoa</taxon>
        <taxon>Arthropoda</taxon>
        <taxon>Hexapoda</taxon>
        <taxon>Insecta</taxon>
        <taxon>Pterygota</taxon>
        <taxon>Neoptera</taxon>
        <taxon>Endopterygota</taxon>
        <taxon>Lepidoptera</taxon>
        <taxon>Glossata</taxon>
        <taxon>Ditrysia</taxon>
        <taxon>Pyraloidea</taxon>
        <taxon>Crambidae</taxon>
        <taxon>Pyraustinae</taxon>
        <taxon>Loxostege</taxon>
    </lineage>
</organism>
<dbReference type="EMBL" id="JBEDNZ010000001">
    <property type="protein sequence ID" value="KAL0852341.1"/>
    <property type="molecule type" value="Genomic_DNA"/>
</dbReference>
<sequence length="154" mass="17958">MDKAEATADVQQRQDENTAALVMNTFYKVASEGSATVEDITKYLLDKFGDVWQVMKIHFPNLGIYSDAAEGLLEQQGDRFIAALARETGCCRRRRRRRRRSCGRVRKRRRRSCRRRHRKKKCCCKNFLCSCGGVCKQKPRSCRRKRKKSCCSKK</sequence>
<protein>
    <submittedName>
        <fullName evidence="1">Uncharacterized protein</fullName>
    </submittedName>
</protein>